<evidence type="ECO:0000313" key="3">
    <source>
        <dbReference type="EMBL" id="QPK79226.1"/>
    </source>
</evidence>
<feature type="compositionally biased region" description="Low complexity" evidence="1">
    <location>
        <begin position="106"/>
        <end position="119"/>
    </location>
</feature>
<reference evidence="3 4" key="1">
    <citation type="submission" date="2020-11" db="EMBL/GenBank/DDBJ databases">
        <title>Corynebacterium sp. ZJ-599.</title>
        <authorList>
            <person name="Zhou J."/>
        </authorList>
    </citation>
    <scope>NUCLEOTIDE SEQUENCE [LARGE SCALE GENOMIC DNA]</scope>
    <source>
        <strain evidence="3 4">ZJ-599</strain>
    </source>
</reference>
<proteinExistence type="predicted"/>
<dbReference type="RefSeq" id="WP_165010401.1">
    <property type="nucleotide sequence ID" value="NZ_CP064954.1"/>
</dbReference>
<feature type="signal peptide" evidence="2">
    <location>
        <begin position="1"/>
        <end position="27"/>
    </location>
</feature>
<evidence type="ECO:0000256" key="2">
    <source>
        <dbReference type="SAM" id="SignalP"/>
    </source>
</evidence>
<dbReference type="EMBL" id="CP064954">
    <property type="protein sequence ID" value="QPK79226.1"/>
    <property type="molecule type" value="Genomic_DNA"/>
</dbReference>
<evidence type="ECO:0008006" key="5">
    <source>
        <dbReference type="Google" id="ProtNLM"/>
    </source>
</evidence>
<dbReference type="AlphaFoldDB" id="A0A7T0KF70"/>
<name>A0A7T0KF70_9CORY</name>
<accession>A0A7T0KF70</accession>
<evidence type="ECO:0000256" key="1">
    <source>
        <dbReference type="SAM" id="MobiDB-lite"/>
    </source>
</evidence>
<keyword evidence="2" id="KW-0732">Signal</keyword>
<gene>
    <name evidence="3" type="ORF">G7Y31_00350</name>
</gene>
<dbReference type="Proteomes" id="UP000594681">
    <property type="component" value="Chromosome"/>
</dbReference>
<dbReference type="KEGG" id="cliz:G7Y31_00350"/>
<evidence type="ECO:0000313" key="4">
    <source>
        <dbReference type="Proteomes" id="UP000594681"/>
    </source>
</evidence>
<organism evidence="3 4">
    <name type="scientific">Corynebacterium lizhenjunii</name>
    <dbReference type="NCBI Taxonomy" id="2709394"/>
    <lineage>
        <taxon>Bacteria</taxon>
        <taxon>Bacillati</taxon>
        <taxon>Actinomycetota</taxon>
        <taxon>Actinomycetes</taxon>
        <taxon>Mycobacteriales</taxon>
        <taxon>Corynebacteriaceae</taxon>
        <taxon>Corynebacterium</taxon>
    </lineage>
</organism>
<sequence>MSYAPKTTLCAAAIALCATLAAPAASADVIDDYLARVPAGQISCDQAQRYYTNAGDYNAKKNQALAAANFHPRGGEIRGAIARADEAIARCGLNGGPARPAPAAPGTPAGPAAPGTPGAPGAPAPAPAVPADHTLIPILVQPGMPTVDVPVPPARVTFRLPDAAKILQQQAAQVGQLSSR</sequence>
<protein>
    <recommendedName>
        <fullName evidence="5">Secreted protein</fullName>
    </recommendedName>
</protein>
<keyword evidence="4" id="KW-1185">Reference proteome</keyword>
<feature type="region of interest" description="Disordered" evidence="1">
    <location>
        <begin position="98"/>
        <end position="129"/>
    </location>
</feature>
<feature type="chain" id="PRO_5032680771" description="Secreted protein" evidence="2">
    <location>
        <begin position="28"/>
        <end position="180"/>
    </location>
</feature>